<dbReference type="EMBL" id="KZ669121">
    <property type="protein sequence ID" value="PPR86099.1"/>
    <property type="molecule type" value="Genomic_DNA"/>
</dbReference>
<feature type="transmembrane region" description="Helical" evidence="1">
    <location>
        <begin position="114"/>
        <end position="132"/>
    </location>
</feature>
<name>A0A2P5W4V4_GOSBA</name>
<keyword evidence="1" id="KW-0472">Membrane</keyword>
<evidence type="ECO:0000313" key="3">
    <source>
        <dbReference type="Proteomes" id="UP000239757"/>
    </source>
</evidence>
<feature type="transmembrane region" description="Helical" evidence="1">
    <location>
        <begin position="178"/>
        <end position="204"/>
    </location>
</feature>
<evidence type="ECO:0000313" key="2">
    <source>
        <dbReference type="EMBL" id="PPR86099.1"/>
    </source>
</evidence>
<organism evidence="2 3">
    <name type="scientific">Gossypium barbadense</name>
    <name type="common">Sea Island cotton</name>
    <name type="synonym">Hibiscus barbadensis</name>
    <dbReference type="NCBI Taxonomy" id="3634"/>
    <lineage>
        <taxon>Eukaryota</taxon>
        <taxon>Viridiplantae</taxon>
        <taxon>Streptophyta</taxon>
        <taxon>Embryophyta</taxon>
        <taxon>Tracheophyta</taxon>
        <taxon>Spermatophyta</taxon>
        <taxon>Magnoliopsida</taxon>
        <taxon>eudicotyledons</taxon>
        <taxon>Gunneridae</taxon>
        <taxon>Pentapetalae</taxon>
        <taxon>rosids</taxon>
        <taxon>malvids</taxon>
        <taxon>Malvales</taxon>
        <taxon>Malvaceae</taxon>
        <taxon>Malvoideae</taxon>
        <taxon>Gossypium</taxon>
    </lineage>
</organism>
<reference evidence="2 3" key="1">
    <citation type="submission" date="2015-01" db="EMBL/GenBank/DDBJ databases">
        <title>Genome of allotetraploid Gossypium barbadense reveals genomic plasticity and fiber elongation in cotton evolution.</title>
        <authorList>
            <person name="Chen X."/>
            <person name="Liu X."/>
            <person name="Zhao B."/>
            <person name="Zheng H."/>
            <person name="Hu Y."/>
            <person name="Lu G."/>
            <person name="Yang C."/>
            <person name="Chen J."/>
            <person name="Shan C."/>
            <person name="Zhang L."/>
            <person name="Zhou Y."/>
            <person name="Wang L."/>
            <person name="Guo W."/>
            <person name="Bai Y."/>
            <person name="Ruan J."/>
            <person name="Shangguan X."/>
            <person name="Mao Y."/>
            <person name="Jiang J."/>
            <person name="Zhu Y."/>
            <person name="Lei J."/>
            <person name="Kang H."/>
            <person name="Chen S."/>
            <person name="He X."/>
            <person name="Wang R."/>
            <person name="Wang Y."/>
            <person name="Chen J."/>
            <person name="Wang L."/>
            <person name="Yu S."/>
            <person name="Wang B."/>
            <person name="Wei J."/>
            <person name="Song S."/>
            <person name="Lu X."/>
            <person name="Gao Z."/>
            <person name="Gu W."/>
            <person name="Deng X."/>
            <person name="Ma D."/>
            <person name="Wang S."/>
            <person name="Liang W."/>
            <person name="Fang L."/>
            <person name="Cai C."/>
            <person name="Zhu X."/>
            <person name="Zhou B."/>
            <person name="Zhang Y."/>
            <person name="Chen Z."/>
            <person name="Xu S."/>
            <person name="Zhu R."/>
            <person name="Wang S."/>
            <person name="Zhang T."/>
            <person name="Zhao G."/>
        </authorList>
    </citation>
    <scope>NUCLEOTIDE SEQUENCE [LARGE SCALE GENOMIC DNA]</scope>
    <source>
        <strain evidence="3">cv. Xinhai21</strain>
        <tissue evidence="2">Leaf</tissue>
    </source>
</reference>
<dbReference type="AlphaFoldDB" id="A0A2P5W4V4"/>
<proteinExistence type="predicted"/>
<sequence>MFRELVDTLQSTLFLELTRHSRLFDRIERRALGFEFPCVVCVSRLGVLCCRDVLNPAGLAGSPPPRWADEGGTCGLPYRGFYIDRDVASALIGVYHSLEGKGGKQVRRLPRTGNFVAVLGFISAGGVVNSWYDRYDGVSSPRSLQPLLYISGGKSLLVAVSSSQAISVGDYWRDFRKLVLVQVALCFVTGGKYFIFSTGVAWYYTLYCTWSRRRGFRTLGSIRSSADSMSNGSNESAGGARLLERQPPDLSSGLLETINGVIAMGNSVERNLASMLRKPFVAISAAEVESVLSPFFSLCVALGSVGRRLVCRVTWPVAGNEASCVATARAAV</sequence>
<keyword evidence="1" id="KW-0812">Transmembrane</keyword>
<keyword evidence="1" id="KW-1133">Transmembrane helix</keyword>
<accession>A0A2P5W4V4</accession>
<protein>
    <submittedName>
        <fullName evidence="2">Uncharacterized protein</fullName>
    </submittedName>
</protein>
<gene>
    <name evidence="2" type="ORF">GOBAR_AA34592</name>
</gene>
<evidence type="ECO:0000256" key="1">
    <source>
        <dbReference type="SAM" id="Phobius"/>
    </source>
</evidence>
<dbReference type="Proteomes" id="UP000239757">
    <property type="component" value="Unassembled WGS sequence"/>
</dbReference>